<reference evidence="2 3" key="1">
    <citation type="submission" date="2018-08" db="EMBL/GenBank/DDBJ databases">
        <title>Complete Genome Sequence of Escherichia Phage vB_EcoM-Pr121LW Isolated from Soil Sample in an Organic Farm.</title>
        <authorList>
            <person name="Liao Y.-T."/>
            <person name="Liu F."/>
            <person name="Wu V."/>
        </authorList>
    </citation>
    <scope>NUCLEOTIDE SEQUENCE [LARGE SCALE GENOMIC DNA]</scope>
</reference>
<feature type="compositionally biased region" description="Basic residues" evidence="1">
    <location>
        <begin position="1"/>
        <end position="10"/>
    </location>
</feature>
<dbReference type="EMBL" id="MH752840">
    <property type="protein sequence ID" value="AXU22623.1"/>
    <property type="molecule type" value="Genomic_DNA"/>
</dbReference>
<feature type="region of interest" description="Disordered" evidence="1">
    <location>
        <begin position="1"/>
        <end position="33"/>
    </location>
</feature>
<evidence type="ECO:0000313" key="3">
    <source>
        <dbReference type="Proteomes" id="UP000264676"/>
    </source>
</evidence>
<evidence type="ECO:0000313" key="2">
    <source>
        <dbReference type="EMBL" id="AXU22623.1"/>
    </source>
</evidence>
<accession>A0A385F1Z9</accession>
<proteinExistence type="predicted"/>
<evidence type="ECO:0000256" key="1">
    <source>
        <dbReference type="SAM" id="MobiDB-lite"/>
    </source>
</evidence>
<name>A0A385F1Z9_9CAUD</name>
<gene>
    <name evidence="2" type="ORF">Pr121lw_109</name>
</gene>
<sequence>MFFHTRRFRKPSGDVTADGYDSAGEQPGSDSGRAGISKVVVRASEWAAKNSSLNWFDFLWCRVLKNFKGENFESLNLADMAYFLKLCEYLDIEEFLDTVQNREMEREQKAAAAAAKAKRRRG</sequence>
<organism evidence="2 3">
    <name type="scientific">Escherichia phage vB_EcoM-Pr121LW</name>
    <dbReference type="NCBI Taxonomy" id="2306966"/>
    <lineage>
        <taxon>Viruses</taxon>
        <taxon>Duplodnaviria</taxon>
        <taxon>Heunggongvirae</taxon>
        <taxon>Uroviricota</taxon>
        <taxon>Caudoviricetes</taxon>
        <taxon>Vequintavirinae</taxon>
        <taxon>Vequintavirus</taxon>
        <taxon>Vequintavirus murica</taxon>
    </lineage>
</organism>
<dbReference type="Proteomes" id="UP000264676">
    <property type="component" value="Segment"/>
</dbReference>
<protein>
    <submittedName>
        <fullName evidence="2">Uncharacterized protein</fullName>
    </submittedName>
</protein>